<dbReference type="InterPro" id="IPR000086">
    <property type="entry name" value="NUDIX_hydrolase_dom"/>
</dbReference>
<evidence type="ECO:0000313" key="4">
    <source>
        <dbReference type="EMBL" id="MPY47352.1"/>
    </source>
</evidence>
<dbReference type="CDD" id="cd03674">
    <property type="entry name" value="NUDIX_Hydrolase"/>
    <property type="match status" value="1"/>
</dbReference>
<dbReference type="GO" id="GO:0016787">
    <property type="term" value="F:hydrolase activity"/>
    <property type="evidence" value="ECO:0007669"/>
    <property type="project" value="UniProtKB-KW"/>
</dbReference>
<dbReference type="InterPro" id="IPR015797">
    <property type="entry name" value="NUDIX_hydrolase-like_dom_sf"/>
</dbReference>
<evidence type="ECO:0000313" key="5">
    <source>
        <dbReference type="Proteomes" id="UP000373149"/>
    </source>
</evidence>
<dbReference type="PANTHER" id="PTHR43046">
    <property type="entry name" value="GDP-MANNOSE MANNOSYL HYDROLASE"/>
    <property type="match status" value="1"/>
</dbReference>
<dbReference type="AlphaFoldDB" id="A0A5N8WJQ9"/>
<dbReference type="EMBL" id="VMNX01000002">
    <property type="protein sequence ID" value="MPY47352.1"/>
    <property type="molecule type" value="Genomic_DNA"/>
</dbReference>
<name>A0A5N8WJQ9_9ACTN</name>
<comment type="cofactor">
    <cofactor evidence="1">
        <name>Mg(2+)</name>
        <dbReference type="ChEBI" id="CHEBI:18420"/>
    </cofactor>
</comment>
<comment type="caution">
    <text evidence="4">The sequence shown here is derived from an EMBL/GenBank/DDBJ whole genome shotgun (WGS) entry which is preliminary data.</text>
</comment>
<accession>A0A5N8WJQ9</accession>
<dbReference type="PANTHER" id="PTHR43046:SF14">
    <property type="entry name" value="MUTT_NUDIX FAMILY PROTEIN"/>
    <property type="match status" value="1"/>
</dbReference>
<keyword evidence="2" id="KW-0378">Hydrolase</keyword>
<dbReference type="Gene3D" id="3.90.79.10">
    <property type="entry name" value="Nucleoside Triphosphate Pyrophosphohydrolase"/>
    <property type="match status" value="3"/>
</dbReference>
<protein>
    <submittedName>
        <fullName evidence="4">NUDIX domain-containing protein</fullName>
    </submittedName>
</protein>
<reference evidence="4 5" key="1">
    <citation type="submission" date="2019-09" db="EMBL/GenBank/DDBJ databases">
        <authorList>
            <person name="Duangmal K."/>
            <person name="Teo W.F.A."/>
            <person name="Lipun K."/>
        </authorList>
    </citation>
    <scope>NUCLEOTIDE SEQUENCE [LARGE SCALE GENOMIC DNA]</scope>
    <source>
        <strain evidence="4 5">K1PN6</strain>
    </source>
</reference>
<evidence type="ECO:0000256" key="1">
    <source>
        <dbReference type="ARBA" id="ARBA00001946"/>
    </source>
</evidence>
<keyword evidence="5" id="KW-1185">Reference proteome</keyword>
<dbReference type="Pfam" id="PF00293">
    <property type="entry name" value="NUDIX"/>
    <property type="match status" value="3"/>
</dbReference>
<dbReference type="RefSeq" id="WP_152858145.1">
    <property type="nucleotide sequence ID" value="NZ_VMNX01000002.1"/>
</dbReference>
<dbReference type="PROSITE" id="PS51462">
    <property type="entry name" value="NUDIX"/>
    <property type="match status" value="2"/>
</dbReference>
<dbReference type="Proteomes" id="UP000373149">
    <property type="component" value="Unassembled WGS sequence"/>
</dbReference>
<evidence type="ECO:0000256" key="2">
    <source>
        <dbReference type="ARBA" id="ARBA00022801"/>
    </source>
</evidence>
<feature type="domain" description="Nudix hydrolase" evidence="3">
    <location>
        <begin position="347"/>
        <end position="480"/>
    </location>
</feature>
<dbReference type="SUPFAM" id="SSF55811">
    <property type="entry name" value="Nudix"/>
    <property type="match status" value="3"/>
</dbReference>
<sequence length="489" mass="53705">MPPARTDIRDLVHTYLERHPAERRLLQGLLASLDAAEDPASRSALPWHITSTAVVIDRDRRVLHIHHKAGGLVLTPGGHVETGDRTPLTAALRVVAEEAGIEPGDLCLTPQFLRSPIDIDVHDIDADHATGEPTHQHYDLRFVFYLAHGHPELALQDQEAGGVRAEWRAFDQVVSPTLRAKLLDSSLNGRPKPVNASALIHDGAGRYLLHLRDNYPGIWEPGAFALLGGGREPGDTSLEATLRRELAEEVPGLDVPDLTPFVVEQATGIDGLCTPIQIWAGQWNGDPDRLALTEGVLLRWFSPAMLHRLRLSLATRDLVQRHAAQQASTNGGPPGALASRAPAAGRSVLNVIGVHLYLEDDGRVLLGLRHPDSAYAGGSWHFLAGHCEQESAIGCLVREAFEEAGLVIAPADVELVHTVHVVDSPGERPRMQMVFRARRWKGAPSLREPDKCLAWRWWPQDDLPEPIVPYTRAALDGIRTGRLYTEMGW</sequence>
<feature type="domain" description="Nudix hydrolase" evidence="3">
    <location>
        <begin position="46"/>
        <end position="190"/>
    </location>
</feature>
<dbReference type="CDD" id="cd04683">
    <property type="entry name" value="NUDIX_Hydrolase"/>
    <property type="match status" value="1"/>
</dbReference>
<organism evidence="4 5">
    <name type="scientific">Streptomyces acidicola</name>
    <dbReference type="NCBI Taxonomy" id="2596892"/>
    <lineage>
        <taxon>Bacteria</taxon>
        <taxon>Bacillati</taxon>
        <taxon>Actinomycetota</taxon>
        <taxon>Actinomycetes</taxon>
        <taxon>Kitasatosporales</taxon>
        <taxon>Streptomycetaceae</taxon>
        <taxon>Streptomyces</taxon>
    </lineage>
</organism>
<gene>
    <name evidence="4" type="ORF">FPZ41_01580</name>
</gene>
<proteinExistence type="predicted"/>
<evidence type="ECO:0000259" key="3">
    <source>
        <dbReference type="PROSITE" id="PS51462"/>
    </source>
</evidence>